<dbReference type="Pfam" id="PF01529">
    <property type="entry name" value="DHHC"/>
    <property type="match status" value="1"/>
</dbReference>
<keyword evidence="5 7" id="KW-0472">Membrane</keyword>
<evidence type="ECO:0000256" key="6">
    <source>
        <dbReference type="ARBA" id="ARBA00023315"/>
    </source>
</evidence>
<protein>
    <recommendedName>
        <fullName evidence="7">Palmitoyltransferase</fullName>
        <ecNumber evidence="7">2.3.1.225</ecNumber>
    </recommendedName>
</protein>
<dbReference type="PANTHER" id="PTHR22883">
    <property type="entry name" value="ZINC FINGER DHHC DOMAIN CONTAINING PROTEIN"/>
    <property type="match status" value="1"/>
</dbReference>
<gene>
    <name evidence="9" type="ORF">GWI33_023213</name>
</gene>
<dbReference type="InterPro" id="IPR039859">
    <property type="entry name" value="PFA4/ZDH16/20/ERF2-like"/>
</dbReference>
<dbReference type="GO" id="GO:0005794">
    <property type="term" value="C:Golgi apparatus"/>
    <property type="evidence" value="ECO:0007669"/>
    <property type="project" value="TreeGrafter"/>
</dbReference>
<comment type="caution">
    <text evidence="7">Lacks conserved residue(s) required for the propagation of feature annotation.</text>
</comment>
<evidence type="ECO:0000256" key="3">
    <source>
        <dbReference type="ARBA" id="ARBA00022692"/>
    </source>
</evidence>
<dbReference type="EC" id="2.3.1.225" evidence="7"/>
<comment type="domain">
    <text evidence="7">The DHHC domain is required for palmitoyltransferase activity.</text>
</comment>
<comment type="similarity">
    <text evidence="7">Belongs to the DHHC palmitoyltransferase family.</text>
</comment>
<dbReference type="PANTHER" id="PTHR22883:SF452">
    <property type="entry name" value="PALMITOYLTRANSFERASE"/>
    <property type="match status" value="1"/>
</dbReference>
<dbReference type="Proteomes" id="UP000625711">
    <property type="component" value="Unassembled WGS sequence"/>
</dbReference>
<accession>A0A834HLM3</accession>
<keyword evidence="6 7" id="KW-0012">Acyltransferase</keyword>
<dbReference type="GO" id="GO:0016020">
    <property type="term" value="C:membrane"/>
    <property type="evidence" value="ECO:0007669"/>
    <property type="project" value="UniProtKB-SubCell"/>
</dbReference>
<keyword evidence="3 7" id="KW-0812">Transmembrane</keyword>
<evidence type="ECO:0000256" key="1">
    <source>
        <dbReference type="ARBA" id="ARBA00004141"/>
    </source>
</evidence>
<reference evidence="9" key="1">
    <citation type="submission" date="2020-08" db="EMBL/GenBank/DDBJ databases">
        <title>Genome sequencing and assembly of the red palm weevil Rhynchophorus ferrugineus.</title>
        <authorList>
            <person name="Dias G.B."/>
            <person name="Bergman C.M."/>
            <person name="Manee M."/>
        </authorList>
    </citation>
    <scope>NUCLEOTIDE SEQUENCE</scope>
    <source>
        <strain evidence="9">AA-2017</strain>
        <tissue evidence="9">Whole larva</tissue>
    </source>
</reference>
<evidence type="ECO:0000313" key="9">
    <source>
        <dbReference type="EMBL" id="KAF7264440.1"/>
    </source>
</evidence>
<feature type="transmembrane region" description="Helical" evidence="7">
    <location>
        <begin position="132"/>
        <end position="157"/>
    </location>
</feature>
<dbReference type="InterPro" id="IPR001594">
    <property type="entry name" value="Palmitoyltrfase_DHHC"/>
</dbReference>
<evidence type="ECO:0000313" key="10">
    <source>
        <dbReference type="Proteomes" id="UP000625711"/>
    </source>
</evidence>
<name>A0A834HLM3_RHYFE</name>
<organism evidence="9 10">
    <name type="scientific">Rhynchophorus ferrugineus</name>
    <name type="common">Red palm weevil</name>
    <name type="synonym">Curculio ferrugineus</name>
    <dbReference type="NCBI Taxonomy" id="354439"/>
    <lineage>
        <taxon>Eukaryota</taxon>
        <taxon>Metazoa</taxon>
        <taxon>Ecdysozoa</taxon>
        <taxon>Arthropoda</taxon>
        <taxon>Hexapoda</taxon>
        <taxon>Insecta</taxon>
        <taxon>Pterygota</taxon>
        <taxon>Neoptera</taxon>
        <taxon>Endopterygota</taxon>
        <taxon>Coleoptera</taxon>
        <taxon>Polyphaga</taxon>
        <taxon>Cucujiformia</taxon>
        <taxon>Curculionidae</taxon>
        <taxon>Dryophthorinae</taxon>
        <taxon>Rhynchophorus</taxon>
    </lineage>
</organism>
<keyword evidence="4 7" id="KW-1133">Transmembrane helix</keyword>
<feature type="domain" description="Palmitoyltransferase DHHC" evidence="8">
    <location>
        <begin position="85"/>
        <end position="167"/>
    </location>
</feature>
<evidence type="ECO:0000256" key="4">
    <source>
        <dbReference type="ARBA" id="ARBA00022989"/>
    </source>
</evidence>
<comment type="catalytic activity">
    <reaction evidence="7">
        <text>L-cysteinyl-[protein] + hexadecanoyl-CoA = S-hexadecanoyl-L-cysteinyl-[protein] + CoA</text>
        <dbReference type="Rhea" id="RHEA:36683"/>
        <dbReference type="Rhea" id="RHEA-COMP:10131"/>
        <dbReference type="Rhea" id="RHEA-COMP:11032"/>
        <dbReference type="ChEBI" id="CHEBI:29950"/>
        <dbReference type="ChEBI" id="CHEBI:57287"/>
        <dbReference type="ChEBI" id="CHEBI:57379"/>
        <dbReference type="ChEBI" id="CHEBI:74151"/>
        <dbReference type="EC" id="2.3.1.225"/>
    </reaction>
</comment>
<evidence type="ECO:0000256" key="2">
    <source>
        <dbReference type="ARBA" id="ARBA00022679"/>
    </source>
</evidence>
<dbReference type="OrthoDB" id="6770551at2759"/>
<sequence length="204" mass="22267">MGFLKSNRVRYLGAYDPNPLTGANYFSGGASRDRHRRGFSSLFRIHLATHLAAALIDPAEEALRHREISPLPQLDRAKHAHVIEGGICLLCHITVTSSRTKHCSACNKCVANFDHHCKWLNHCIGGRNYGPFLMCVSSAVAAAALVAALAIANLVYYHLGYNGAEEVAKQAHFDNRVLILGSVAQSDVILGYFTILNTGEVQIL</sequence>
<evidence type="ECO:0000256" key="5">
    <source>
        <dbReference type="ARBA" id="ARBA00023136"/>
    </source>
</evidence>
<evidence type="ECO:0000259" key="8">
    <source>
        <dbReference type="Pfam" id="PF01529"/>
    </source>
</evidence>
<dbReference type="GO" id="GO:0005783">
    <property type="term" value="C:endoplasmic reticulum"/>
    <property type="evidence" value="ECO:0007669"/>
    <property type="project" value="TreeGrafter"/>
</dbReference>
<dbReference type="GO" id="GO:0019706">
    <property type="term" value="F:protein-cysteine S-palmitoyltransferase activity"/>
    <property type="evidence" value="ECO:0007669"/>
    <property type="project" value="UniProtKB-EC"/>
</dbReference>
<dbReference type="AlphaFoldDB" id="A0A834HLM3"/>
<dbReference type="EMBL" id="JAACXV010017023">
    <property type="protein sequence ID" value="KAF7264440.1"/>
    <property type="molecule type" value="Genomic_DNA"/>
</dbReference>
<proteinExistence type="inferred from homology"/>
<keyword evidence="2 7" id="KW-0808">Transferase</keyword>
<evidence type="ECO:0000256" key="7">
    <source>
        <dbReference type="RuleBase" id="RU079119"/>
    </source>
</evidence>
<comment type="caution">
    <text evidence="9">The sequence shown here is derived from an EMBL/GenBank/DDBJ whole genome shotgun (WGS) entry which is preliminary data.</text>
</comment>
<dbReference type="PROSITE" id="PS50216">
    <property type="entry name" value="DHHC"/>
    <property type="match status" value="1"/>
</dbReference>
<keyword evidence="10" id="KW-1185">Reference proteome</keyword>
<comment type="subcellular location">
    <subcellularLocation>
        <location evidence="1">Membrane</location>
        <topology evidence="1">Multi-pass membrane protein</topology>
    </subcellularLocation>
</comment>
<dbReference type="GO" id="GO:0006612">
    <property type="term" value="P:protein targeting to membrane"/>
    <property type="evidence" value="ECO:0007669"/>
    <property type="project" value="TreeGrafter"/>
</dbReference>